<feature type="region of interest" description="Disordered" evidence="1">
    <location>
        <begin position="271"/>
        <end position="291"/>
    </location>
</feature>
<dbReference type="SUPFAM" id="SSF56219">
    <property type="entry name" value="DNase I-like"/>
    <property type="match status" value="1"/>
</dbReference>
<dbReference type="InterPro" id="IPR027124">
    <property type="entry name" value="Swc5/CFDP1/2"/>
</dbReference>
<dbReference type="Proteomes" id="UP001152622">
    <property type="component" value="Chromosome 7"/>
</dbReference>
<dbReference type="CDD" id="cd09076">
    <property type="entry name" value="L1-EN"/>
    <property type="match status" value="1"/>
</dbReference>
<dbReference type="AlphaFoldDB" id="A0A9Q1F958"/>
<comment type="caution">
    <text evidence="2">The sequence shown here is derived from an EMBL/GenBank/DDBJ whole genome shotgun (WGS) entry which is preliminary data.</text>
</comment>
<reference evidence="2" key="1">
    <citation type="journal article" date="2023" name="Science">
        <title>Genome structures resolve the early diversification of teleost fishes.</title>
        <authorList>
            <person name="Parey E."/>
            <person name="Louis A."/>
            <person name="Montfort J."/>
            <person name="Bouchez O."/>
            <person name="Roques C."/>
            <person name="Iampietro C."/>
            <person name="Lluch J."/>
            <person name="Castinel A."/>
            <person name="Donnadieu C."/>
            <person name="Desvignes T."/>
            <person name="Floi Bucao C."/>
            <person name="Jouanno E."/>
            <person name="Wen M."/>
            <person name="Mejri S."/>
            <person name="Dirks R."/>
            <person name="Jansen H."/>
            <person name="Henkel C."/>
            <person name="Chen W.J."/>
            <person name="Zahm M."/>
            <person name="Cabau C."/>
            <person name="Klopp C."/>
            <person name="Thompson A.W."/>
            <person name="Robinson-Rechavi M."/>
            <person name="Braasch I."/>
            <person name="Lecointre G."/>
            <person name="Bobe J."/>
            <person name="Postlethwait J.H."/>
            <person name="Berthelot C."/>
            <person name="Roest Crollius H."/>
            <person name="Guiguen Y."/>
        </authorList>
    </citation>
    <scope>NUCLEOTIDE SEQUENCE</scope>
    <source>
        <strain evidence="2">WJC10195</strain>
    </source>
</reference>
<dbReference type="EMBL" id="JAINUF010000007">
    <property type="protein sequence ID" value="KAJ8353557.1"/>
    <property type="molecule type" value="Genomic_DNA"/>
</dbReference>
<feature type="compositionally biased region" description="Basic and acidic residues" evidence="1">
    <location>
        <begin position="278"/>
        <end position="291"/>
    </location>
</feature>
<dbReference type="OrthoDB" id="410381at2759"/>
<name>A0A9Q1F958_SYNKA</name>
<evidence type="ECO:0008006" key="4">
    <source>
        <dbReference type="Google" id="ProtNLM"/>
    </source>
</evidence>
<dbReference type="Gene3D" id="3.60.10.10">
    <property type="entry name" value="Endonuclease/exonuclease/phosphatase"/>
    <property type="match status" value="1"/>
</dbReference>
<keyword evidence="3" id="KW-1185">Reference proteome</keyword>
<dbReference type="PANTHER" id="PTHR23227">
    <property type="entry name" value="BUCENTAUR RELATED"/>
    <property type="match status" value="1"/>
</dbReference>
<evidence type="ECO:0000313" key="3">
    <source>
        <dbReference type="Proteomes" id="UP001152622"/>
    </source>
</evidence>
<gene>
    <name evidence="2" type="ORF">SKAU_G00211240</name>
</gene>
<sequence>MKLCDESREKATELKPLLSTRDIRIGTWNVRTMNETGKTMQVAAEMRRYNLDLLGISETRWIQFSQDAGQQRLTTGELLLYSGHEEDKAQHTEGVGLFLLRTAQRALIGWEAHGPRLITASFRTKKRKIQMNVVQCYAPTNDSDDENKDDFYNKLQSILEHLKGKDISILMGDFNAKIGRDNTGYEEVMGKQGLGEISKNGEIFVDTCALNNLVIGGSVFPHKRIHKATWVSPDDELLRRDDLQSYTRRTAHSKLPSKDRRQTRLFTVPFPLPPGYRLDNEDHNGTEEKRHPVDTQLDGLDFADDLALLSHSRQPMQEKTRVLANTSSQVGLNIHKGKTKTLKVNTTSEDPVTLEGTALEEVEAFTYLGF</sequence>
<evidence type="ECO:0000256" key="1">
    <source>
        <dbReference type="SAM" id="MobiDB-lite"/>
    </source>
</evidence>
<accession>A0A9Q1F958</accession>
<organism evidence="2 3">
    <name type="scientific">Synaphobranchus kaupii</name>
    <name type="common">Kaup's arrowtooth eel</name>
    <dbReference type="NCBI Taxonomy" id="118154"/>
    <lineage>
        <taxon>Eukaryota</taxon>
        <taxon>Metazoa</taxon>
        <taxon>Chordata</taxon>
        <taxon>Craniata</taxon>
        <taxon>Vertebrata</taxon>
        <taxon>Euteleostomi</taxon>
        <taxon>Actinopterygii</taxon>
        <taxon>Neopterygii</taxon>
        <taxon>Teleostei</taxon>
        <taxon>Anguilliformes</taxon>
        <taxon>Synaphobranchidae</taxon>
        <taxon>Synaphobranchus</taxon>
    </lineage>
</organism>
<protein>
    <recommendedName>
        <fullName evidence="4">Endonuclease/exonuclease/phosphatase domain-containing protein</fullName>
    </recommendedName>
</protein>
<dbReference type="PANTHER" id="PTHR23227:SF67">
    <property type="entry name" value="CRANIOFACIAL DEVELOPMENT PROTEIN 2-LIKE"/>
    <property type="match status" value="1"/>
</dbReference>
<dbReference type="InterPro" id="IPR036691">
    <property type="entry name" value="Endo/exonu/phosph_ase_sf"/>
</dbReference>
<proteinExistence type="predicted"/>
<evidence type="ECO:0000313" key="2">
    <source>
        <dbReference type="EMBL" id="KAJ8353557.1"/>
    </source>
</evidence>